<dbReference type="Proteomes" id="UP001281147">
    <property type="component" value="Unassembled WGS sequence"/>
</dbReference>
<keyword evidence="2" id="KW-1185">Reference proteome</keyword>
<comment type="caution">
    <text evidence="1">The sequence shown here is derived from an EMBL/GenBank/DDBJ whole genome shotgun (WGS) entry which is preliminary data.</text>
</comment>
<keyword evidence="1" id="KW-0255">Endonuclease</keyword>
<dbReference type="EMBL" id="JAUTXU010000038">
    <property type="protein sequence ID" value="KAK3717200.1"/>
    <property type="molecule type" value="Genomic_DNA"/>
</dbReference>
<proteinExistence type="predicted"/>
<keyword evidence="1" id="KW-0540">Nuclease</keyword>
<organism evidence="1 2">
    <name type="scientific">Vermiconidia calcicola</name>
    <dbReference type="NCBI Taxonomy" id="1690605"/>
    <lineage>
        <taxon>Eukaryota</taxon>
        <taxon>Fungi</taxon>
        <taxon>Dikarya</taxon>
        <taxon>Ascomycota</taxon>
        <taxon>Pezizomycotina</taxon>
        <taxon>Dothideomycetes</taxon>
        <taxon>Dothideomycetidae</taxon>
        <taxon>Mycosphaerellales</taxon>
        <taxon>Extremaceae</taxon>
        <taxon>Vermiconidia</taxon>
    </lineage>
</organism>
<protein>
    <submittedName>
        <fullName evidence="1">Decapping endonuclease targeting mRNA</fullName>
    </submittedName>
</protein>
<accession>A0ACC3NHI2</accession>
<evidence type="ECO:0000313" key="1">
    <source>
        <dbReference type="EMBL" id="KAK3717200.1"/>
    </source>
</evidence>
<reference evidence="1" key="1">
    <citation type="submission" date="2023-07" db="EMBL/GenBank/DDBJ databases">
        <title>Black Yeasts Isolated from many extreme environments.</title>
        <authorList>
            <person name="Coleine C."/>
            <person name="Stajich J.E."/>
            <person name="Selbmann L."/>
        </authorList>
    </citation>
    <scope>NUCLEOTIDE SEQUENCE</scope>
    <source>
        <strain evidence="1">CCFEE 5714</strain>
    </source>
</reference>
<evidence type="ECO:0000313" key="2">
    <source>
        <dbReference type="Proteomes" id="UP001281147"/>
    </source>
</evidence>
<gene>
    <name evidence="1" type="primary">RAI1_1</name>
    <name evidence="1" type="ORF">LTR37_005909</name>
</gene>
<sequence length="405" mass="46113">MTSFEIHPLARFESGATAIRRPKHFLQFSFDEQHAIQFSDQSLRYYYPPFITAPGAPTPSIDLSNGFKDWIKQDESIDGHLDALLDTIQRHEEALLENGASPQDARTQADIITWRGMMTKIMTAPFDMFSDFEMNATYYQGTIYIEENYSYGLAREQEQHSRKPTNRQQPPQELMQYWGYKFESLSTLPKPWAECTRKQINTRDAEPVNTNIQYCSIVRTGIGNTSLIIGGEVDCIMGEKPDNPDAPISWVELKTTAEPPSTHSRETMKFERKLCRFWAQSFLLGVPKIIIGYRSQDGFLTRIQELETQKLPGMVSRSTGVWNGNVCINMTDAFFGFLKQTIGAQEGIWRIKRAKDSQRIEVFQIEGTGTGLVVKQSFKEHREKMLAAEMNQKLGGNASASTAEE</sequence>
<keyword evidence="1" id="KW-0378">Hydrolase</keyword>
<name>A0ACC3NHI2_9PEZI</name>